<feature type="domain" description="RNA polymerase sigma-70 region 3" evidence="7">
    <location>
        <begin position="396"/>
        <end position="471"/>
    </location>
</feature>
<dbReference type="InterPro" id="IPR013325">
    <property type="entry name" value="RNA_pol_sigma_r2"/>
</dbReference>
<dbReference type="Pfam" id="PF04539">
    <property type="entry name" value="Sigma70_r3"/>
    <property type="match status" value="1"/>
</dbReference>
<dbReference type="InterPro" id="IPR007624">
    <property type="entry name" value="RNA_pol_sigma70_r3"/>
</dbReference>
<evidence type="ECO:0000256" key="6">
    <source>
        <dbReference type="SAM" id="Phobius"/>
    </source>
</evidence>
<dbReference type="GO" id="GO:0003677">
    <property type="term" value="F:DNA binding"/>
    <property type="evidence" value="ECO:0007669"/>
    <property type="project" value="UniProtKB-KW"/>
</dbReference>
<feature type="transmembrane region" description="Helical" evidence="6">
    <location>
        <begin position="2132"/>
        <end position="2154"/>
    </location>
</feature>
<dbReference type="PANTHER" id="PTHR31513:SF1">
    <property type="entry name" value="EPHRIN TYPE-B RECEPTOR"/>
    <property type="match status" value="1"/>
</dbReference>
<gene>
    <name evidence="10" type="ORF">RND71_016442</name>
</gene>
<keyword evidence="4" id="KW-0804">Transcription</keyword>
<evidence type="ECO:0000313" key="10">
    <source>
        <dbReference type="EMBL" id="KAK4365084.1"/>
    </source>
</evidence>
<keyword evidence="11" id="KW-1185">Reference proteome</keyword>
<evidence type="ECO:0000259" key="8">
    <source>
        <dbReference type="Pfam" id="PF04542"/>
    </source>
</evidence>
<protein>
    <recommendedName>
        <fullName evidence="12">RNA polymerase sigma factor sigC</fullName>
    </recommendedName>
</protein>
<dbReference type="NCBIfam" id="TIGR02937">
    <property type="entry name" value="sigma70-ECF"/>
    <property type="match status" value="1"/>
</dbReference>
<keyword evidence="6" id="KW-1133">Transmembrane helix</keyword>
<dbReference type="InterPro" id="IPR000943">
    <property type="entry name" value="RNA_pol_sigma70"/>
</dbReference>
<name>A0AAE1S659_9SOLA</name>
<dbReference type="InterPro" id="IPR007627">
    <property type="entry name" value="RNA_pol_sigma70_r2"/>
</dbReference>
<dbReference type="PANTHER" id="PTHR31513">
    <property type="entry name" value="EPHRIN TYPE-B RECEPTOR"/>
    <property type="match status" value="1"/>
</dbReference>
<feature type="transmembrane region" description="Helical" evidence="6">
    <location>
        <begin position="2021"/>
        <end position="2046"/>
    </location>
</feature>
<dbReference type="InterPro" id="IPR013324">
    <property type="entry name" value="RNA_pol_sigma_r3/r4-like"/>
</dbReference>
<dbReference type="EMBL" id="JAVYJV010000008">
    <property type="protein sequence ID" value="KAK4365084.1"/>
    <property type="molecule type" value="Genomic_DNA"/>
</dbReference>
<dbReference type="GO" id="GO:0071482">
    <property type="term" value="P:cellular response to light stimulus"/>
    <property type="evidence" value="ECO:0007669"/>
    <property type="project" value="UniProtKB-ARBA"/>
</dbReference>
<accession>A0AAE1S659</accession>
<dbReference type="Gene3D" id="1.20.120.1810">
    <property type="match status" value="1"/>
</dbReference>
<dbReference type="Gene3D" id="1.10.10.10">
    <property type="entry name" value="Winged helix-like DNA-binding domain superfamily/Winged helix DNA-binding domain"/>
    <property type="match status" value="2"/>
</dbReference>
<keyword evidence="3" id="KW-0238">DNA-binding</keyword>
<dbReference type="InterPro" id="IPR036388">
    <property type="entry name" value="WH-like_DNA-bd_sf"/>
</dbReference>
<dbReference type="InterPro" id="IPR058316">
    <property type="entry name" value="DUF8003"/>
</dbReference>
<dbReference type="SUPFAM" id="SSF88659">
    <property type="entry name" value="Sigma3 and sigma4 domains of RNA polymerase sigma factors"/>
    <property type="match status" value="2"/>
</dbReference>
<evidence type="ECO:0000256" key="4">
    <source>
        <dbReference type="ARBA" id="ARBA00023163"/>
    </source>
</evidence>
<feature type="transmembrane region" description="Helical" evidence="6">
    <location>
        <begin position="1617"/>
        <end position="1637"/>
    </location>
</feature>
<comment type="caution">
    <text evidence="10">The sequence shown here is derived from an EMBL/GenBank/DDBJ whole genome shotgun (WGS) entry which is preliminary data.</text>
</comment>
<keyword evidence="1" id="KW-0805">Transcription regulation</keyword>
<feature type="domain" description="DUF8003" evidence="9">
    <location>
        <begin position="1530"/>
        <end position="1603"/>
    </location>
</feature>
<dbReference type="GO" id="GO:0006352">
    <property type="term" value="P:DNA-templated transcription initiation"/>
    <property type="evidence" value="ECO:0007669"/>
    <property type="project" value="InterPro"/>
</dbReference>
<keyword evidence="2" id="KW-0731">Sigma factor</keyword>
<keyword evidence="6" id="KW-0812">Transmembrane</keyword>
<feature type="domain" description="RNA polymerase sigma-70 region 2" evidence="8">
    <location>
        <begin position="318"/>
        <end position="385"/>
    </location>
</feature>
<dbReference type="Pfam" id="PF26010">
    <property type="entry name" value="DUF8003"/>
    <property type="match status" value="1"/>
</dbReference>
<evidence type="ECO:0000259" key="7">
    <source>
        <dbReference type="Pfam" id="PF04539"/>
    </source>
</evidence>
<evidence type="ECO:0000256" key="1">
    <source>
        <dbReference type="ARBA" id="ARBA00023015"/>
    </source>
</evidence>
<evidence type="ECO:0000256" key="3">
    <source>
        <dbReference type="ARBA" id="ARBA00023125"/>
    </source>
</evidence>
<reference evidence="10" key="1">
    <citation type="submission" date="2023-12" db="EMBL/GenBank/DDBJ databases">
        <title>Genome assembly of Anisodus tanguticus.</title>
        <authorList>
            <person name="Wang Y.-J."/>
        </authorList>
    </citation>
    <scope>NUCLEOTIDE SEQUENCE</scope>
    <source>
        <strain evidence="10">KB-2021</strain>
        <tissue evidence="10">Leaf</tissue>
    </source>
</reference>
<feature type="region of interest" description="Disordered" evidence="5">
    <location>
        <begin position="569"/>
        <end position="589"/>
    </location>
</feature>
<keyword evidence="6" id="KW-0472">Membrane</keyword>
<evidence type="ECO:0000256" key="2">
    <source>
        <dbReference type="ARBA" id="ARBA00023082"/>
    </source>
</evidence>
<dbReference type="GO" id="GO:0016987">
    <property type="term" value="F:sigma factor activity"/>
    <property type="evidence" value="ECO:0007669"/>
    <property type="project" value="UniProtKB-KW"/>
</dbReference>
<organism evidence="10 11">
    <name type="scientific">Anisodus tanguticus</name>
    <dbReference type="NCBI Taxonomy" id="243964"/>
    <lineage>
        <taxon>Eukaryota</taxon>
        <taxon>Viridiplantae</taxon>
        <taxon>Streptophyta</taxon>
        <taxon>Embryophyta</taxon>
        <taxon>Tracheophyta</taxon>
        <taxon>Spermatophyta</taxon>
        <taxon>Magnoliopsida</taxon>
        <taxon>eudicotyledons</taxon>
        <taxon>Gunneridae</taxon>
        <taxon>Pentapetalae</taxon>
        <taxon>asterids</taxon>
        <taxon>lamiids</taxon>
        <taxon>Solanales</taxon>
        <taxon>Solanaceae</taxon>
        <taxon>Solanoideae</taxon>
        <taxon>Hyoscyameae</taxon>
        <taxon>Anisodus</taxon>
    </lineage>
</organism>
<evidence type="ECO:0000256" key="5">
    <source>
        <dbReference type="SAM" id="MobiDB-lite"/>
    </source>
</evidence>
<dbReference type="Pfam" id="PF04542">
    <property type="entry name" value="Sigma70_r2"/>
    <property type="match status" value="1"/>
</dbReference>
<evidence type="ECO:0000259" key="9">
    <source>
        <dbReference type="Pfam" id="PF26010"/>
    </source>
</evidence>
<feature type="transmembrane region" description="Helical" evidence="6">
    <location>
        <begin position="2088"/>
        <end position="2112"/>
    </location>
</feature>
<dbReference type="PRINTS" id="PR00046">
    <property type="entry name" value="SIGMA70FCT"/>
</dbReference>
<evidence type="ECO:0008006" key="12">
    <source>
        <dbReference type="Google" id="ProtNLM"/>
    </source>
</evidence>
<dbReference type="SUPFAM" id="SSF88946">
    <property type="entry name" value="Sigma2 domain of RNA polymerase sigma factors"/>
    <property type="match status" value="1"/>
</dbReference>
<dbReference type="Proteomes" id="UP001291623">
    <property type="component" value="Unassembled WGS sequence"/>
</dbReference>
<sequence>MGFRLHLKWGFSFSSNSSSWPSSHSFKGREALYDPARSLKHFINGDCEPSHSDPFRVRTCLSDPQLWTSEISVTTDIKMRIGRGSPSNIYGDIGSRISPDEEKPTYLNTTKSLHFSLLMKNLDLLENTFADSETSRLERDILVQLEKLGALEFFHACLSRTHHSSAFPKVLDVPRELIEEVEKDDIVGNGMDKVVVRSRKKQEWKSRRNRASRNANDIITVQPHTKNIQEDLQQPKFYSGKRTHAASRNKRQKIAKNEAEMSRGVKLVAELERIRSILEEETGRVATFSSWAEAAALEQKELQQRLHFGWYCRDELLKSTRSLVLYLARNYRGLGVAFEDLIQAGNMGVLQGSVRFDHTRGYKFSTYVQYWIRKSLSKLVAQHARGVRIPFTILKVINQIRKARKTLSRSHGKFPDDNEIAKFTSLSTARIAMASKCLRVVGSIDQKVGDCISAKVLELTPDKSITSPEETVMRQDIIDKMYALLESLDPKEQQVIYFRFGLETHQRKSLEEIGRLYGVNYDSCDDNFSGCDGEVYGYNDEDYGYNEECGVSNEDCEYDYSYYNEEHEARSTHESYAEANDSEEPYDDHLDFEGTLTYYSYSSCDEDSDEGIDLENDDSKVSNTYNERVHGFKSWKQPLAEMQDKIAYIDPSDNIDIDSELILFHQDYAPPAPPPPPPHPPSVSCEDDLGGVGSLDTTCKLVSNVNITKSVYIEGKGNFYVLPNVTLNCTSYGCEIGINVTGNFTLGENSVILAGTFQLVADNASFSNSSAVNTTGLAGSAPAQTSGTPQGVEGAGGGYGGRGACCLTDEKKIQDDVWGGDAYGWSTLQTPWSYGSKGGTTSKTVDYGGGGGGRIMLLVDKFLEVNGSVLADGGDGGVKGGGGSGGSIYIKAYKMRMELADLAHPVSRRGRNTRGAKFLAISSSENRSRSTYIKALGLEVCFLGTFVVAYGRTGVGRISACGGDGFAGGGGGRVSVDIFSRHDEPEIFAYGSSLISRLDERFTLEIFVVNKPYHVGFRGSSRGCAQNAGAAGTFYDNVPRSLTVNNHNRSTSTDTLLLDLPQPLLTNVYIRNHAKAAVPLLWSRVQVQGQISLLCRGTLSFGLARYAMSEFELLAEELLMSDSIIKVFGALRMSVKMFLMWNSQMVIDGGGDQNVETTMVEASNLIVLKESSQIRSNANLGVHGQGLLNLSGPGDAIEAQRLVLSLFYSVNVSRNLVPYPLVSVLCFHLVYVLPQLLRSLMGPGSILRGPSRNATADAVKPKLNCDSPGCPVELLHPPEDCNVNSSQSFTLQICRVEDILVEGLIEGSVVHFHRARTIDVQPFGIISTSGMGCPGGVGQGKVLSNGLGSGAGHGGEGGYGYYNGSCIGGGITYGDPNLPCELGSGSGNSSLAGSTSGGGVMVIGSWEHPLMYLSVKGKVISDGDSFEESFRKNSYLSRGQYIGPGGGSGGSILLFLKSLHLGKSGIMSSVGGRSSSSGGGGGGGGRIHFHWSDIPTGDVYQPIATVNGSIYTRGGLGGEQGGTGGSGTLSGKPCPKGLYGVFCAECPLGTFKNVTGSDSALCISCPNDELPHRAVYTSVRGGVTEHPCPYKCVSERYHMPRCYTALEELIYTFGGPWLFVLLLLGLLFLLALVLSVARMKFVGVDESPGPAPTQQGSQIDHSFPFLESLNEVLETNRVEESQSHVYRLYFLGPNTFSEPWHLSHTPPQQIKEVVYEGAFNIFVDEINTIAAYQWWEGAVHSILCILVYPLAWSWQQWRRRMKLQRLREFVRSEYDHACLRSCRSRALYEGLKVAATPDLLLAYVDFFLGGDEKRSDLPPSLHQRFPMSLLFGGDGSYMAPLSLNNDNVITSLMSQSIPPTTWYRLVAGLNAQLRLVRRGCLSTMFRPVLRWLETFANPALRIYNIRVDLASFQATTDSYSQFGLLVCVIEEETGLLPFEGLDEGSRSEQLSCDSSIDGQSPVGYLRDESNLRGGGKSTVKRKLYGGILDIDSLKMLKEKRDLFYVLSFLIHNTKPVGHQDLVGLVISILLLGDFSLVLLTLLQLYSISLADVFLVLFVLPLGMLFPFPAGINALFSHGQRRSAGLARVYALWNITSLINVIVAFFCGYVHYSTQSSRKLPYFQPWNMDESEWWIFPFALVLCKCIQLQLVNWHVANLEIQDRSLYSNDFELFWQS</sequence>
<evidence type="ECO:0000313" key="11">
    <source>
        <dbReference type="Proteomes" id="UP001291623"/>
    </source>
</evidence>
<dbReference type="InterPro" id="IPR014284">
    <property type="entry name" value="RNA_pol_sigma-70_dom"/>
</dbReference>
<feature type="transmembrane region" description="Helical" evidence="6">
    <location>
        <begin position="2052"/>
        <end position="2076"/>
    </location>
</feature>
<proteinExistence type="predicted"/>